<proteinExistence type="predicted"/>
<sequence>MKAANPVSTPWWVVAGQAGVGCVVVGLAWLLFGGVIARSVLCGVLAVVLPAALFVRSLTSKFSKSSPGSAVISFFVWELVKILVTLGMLFAAHRWVTDLSWPAMLAGLAITLKVYWLALAFKRRRQLVRLS</sequence>
<evidence type="ECO:0000256" key="5">
    <source>
        <dbReference type="ARBA" id="ARBA00023136"/>
    </source>
</evidence>
<dbReference type="InterPro" id="IPR005598">
    <property type="entry name" value="ATP_synth_I"/>
</dbReference>
<feature type="transmembrane region" description="Helical" evidence="6">
    <location>
        <begin position="38"/>
        <end position="58"/>
    </location>
</feature>
<accession>A0A1Q8YFY1</accession>
<evidence type="ECO:0000256" key="4">
    <source>
        <dbReference type="ARBA" id="ARBA00022989"/>
    </source>
</evidence>
<feature type="transmembrane region" description="Helical" evidence="6">
    <location>
        <begin position="70"/>
        <end position="93"/>
    </location>
</feature>
<protein>
    <submittedName>
        <fullName evidence="7">Putative membrane protein</fullName>
    </submittedName>
</protein>
<name>A0A1Q8YFY1_9BURK</name>
<keyword evidence="3 6" id="KW-0812">Transmembrane</keyword>
<comment type="caution">
    <text evidence="7">The sequence shown here is derived from an EMBL/GenBank/DDBJ whole genome shotgun (WGS) entry which is preliminary data.</text>
</comment>
<dbReference type="PROSITE" id="PS51257">
    <property type="entry name" value="PROKAR_LIPOPROTEIN"/>
    <property type="match status" value="1"/>
</dbReference>
<dbReference type="AlphaFoldDB" id="A0A1Q8YFY1"/>
<dbReference type="RefSeq" id="WP_241839063.1">
    <property type="nucleotide sequence ID" value="NZ_MSYM01000011.1"/>
</dbReference>
<keyword evidence="4 6" id="KW-1133">Transmembrane helix</keyword>
<dbReference type="Proteomes" id="UP000185911">
    <property type="component" value="Unassembled WGS sequence"/>
</dbReference>
<keyword evidence="2" id="KW-1003">Cell membrane</keyword>
<keyword evidence="8" id="KW-1185">Reference proteome</keyword>
<dbReference type="GO" id="GO:0005886">
    <property type="term" value="C:plasma membrane"/>
    <property type="evidence" value="ECO:0007669"/>
    <property type="project" value="UniProtKB-SubCell"/>
</dbReference>
<keyword evidence="5 6" id="KW-0472">Membrane</keyword>
<evidence type="ECO:0000313" key="7">
    <source>
        <dbReference type="EMBL" id="OLP06819.1"/>
    </source>
</evidence>
<gene>
    <name evidence="7" type="ORF">BLL52_1564</name>
</gene>
<organism evidence="7 8">
    <name type="scientific">Rhodoferax antarcticus ANT.BR</name>
    <dbReference type="NCBI Taxonomy" id="1111071"/>
    <lineage>
        <taxon>Bacteria</taxon>
        <taxon>Pseudomonadati</taxon>
        <taxon>Pseudomonadota</taxon>
        <taxon>Betaproteobacteria</taxon>
        <taxon>Burkholderiales</taxon>
        <taxon>Comamonadaceae</taxon>
        <taxon>Rhodoferax</taxon>
    </lineage>
</organism>
<dbReference type="STRING" id="81479.RA876_02320"/>
<feature type="transmembrane region" description="Helical" evidence="6">
    <location>
        <begin position="12"/>
        <end position="32"/>
    </location>
</feature>
<evidence type="ECO:0000256" key="3">
    <source>
        <dbReference type="ARBA" id="ARBA00022692"/>
    </source>
</evidence>
<evidence type="ECO:0000256" key="2">
    <source>
        <dbReference type="ARBA" id="ARBA00022475"/>
    </source>
</evidence>
<evidence type="ECO:0000256" key="1">
    <source>
        <dbReference type="ARBA" id="ARBA00004651"/>
    </source>
</evidence>
<evidence type="ECO:0000313" key="8">
    <source>
        <dbReference type="Proteomes" id="UP000185911"/>
    </source>
</evidence>
<evidence type="ECO:0000256" key="6">
    <source>
        <dbReference type="SAM" id="Phobius"/>
    </source>
</evidence>
<reference evidence="7 8" key="1">
    <citation type="submission" date="2017-01" db="EMBL/GenBank/DDBJ databases">
        <title>Genome sequence of Rhodoferax antarcticus ANT.BR, a psychrophilic purple nonsulfur bacterium from an Antarctic microbial mat.</title>
        <authorList>
            <person name="Baker J."/>
            <person name="Riester C."/>
            <person name="Skinner B."/>
            <person name="Newell A."/>
            <person name="Swingley W."/>
            <person name="Madigan M."/>
            <person name="Jung D."/>
            <person name="Asao M."/>
            <person name="Chen M."/>
            <person name="Loughlin P."/>
            <person name="Pan H."/>
            <person name="Lin S."/>
            <person name="Li N."/>
            <person name="Shaw J."/>
            <person name="Prado M."/>
            <person name="Sherman C."/>
            <person name="Li X."/>
            <person name="Tang J."/>
            <person name="Blankenship R."/>
            <person name="Zhao T."/>
            <person name="Touchman J."/>
            <person name="Sattley M."/>
        </authorList>
    </citation>
    <scope>NUCLEOTIDE SEQUENCE [LARGE SCALE GENOMIC DNA]</scope>
    <source>
        <strain evidence="7 8">ANT.BR</strain>
    </source>
</reference>
<comment type="subcellular location">
    <subcellularLocation>
        <location evidence="1">Cell membrane</location>
        <topology evidence="1">Multi-pass membrane protein</topology>
    </subcellularLocation>
</comment>
<dbReference type="EMBL" id="MSYM01000011">
    <property type="protein sequence ID" value="OLP06819.1"/>
    <property type="molecule type" value="Genomic_DNA"/>
</dbReference>
<dbReference type="Pfam" id="PF03899">
    <property type="entry name" value="ATP-synt_I"/>
    <property type="match status" value="1"/>
</dbReference>
<feature type="transmembrane region" description="Helical" evidence="6">
    <location>
        <begin position="99"/>
        <end position="121"/>
    </location>
</feature>